<dbReference type="Proteomes" id="UP000183995">
    <property type="component" value="Unassembled WGS sequence"/>
</dbReference>
<evidence type="ECO:0000256" key="4">
    <source>
        <dbReference type="ARBA" id="ARBA00023125"/>
    </source>
</evidence>
<evidence type="ECO:0000256" key="5">
    <source>
        <dbReference type="ARBA" id="ARBA00023172"/>
    </source>
</evidence>
<dbReference type="OrthoDB" id="9803188at2"/>
<organism evidence="9 10">
    <name type="scientific">Sporobacter termitidis DSM 10068</name>
    <dbReference type="NCBI Taxonomy" id="1123282"/>
    <lineage>
        <taxon>Bacteria</taxon>
        <taxon>Bacillati</taxon>
        <taxon>Bacillota</taxon>
        <taxon>Clostridia</taxon>
        <taxon>Eubacteriales</taxon>
        <taxon>Oscillospiraceae</taxon>
        <taxon>Sporobacter</taxon>
    </lineage>
</organism>
<dbReference type="GO" id="GO:0003677">
    <property type="term" value="F:DNA binding"/>
    <property type="evidence" value="ECO:0007669"/>
    <property type="project" value="UniProtKB-UniRule"/>
</dbReference>
<dbReference type="InterPro" id="IPR044068">
    <property type="entry name" value="CB"/>
</dbReference>
<evidence type="ECO:0000313" key="10">
    <source>
        <dbReference type="Proteomes" id="UP000183995"/>
    </source>
</evidence>
<name>A0A1M5ZKS6_9FIRM</name>
<keyword evidence="5" id="KW-0233">DNA recombination</keyword>
<dbReference type="Gene3D" id="1.10.443.10">
    <property type="entry name" value="Intergrase catalytic core"/>
    <property type="match status" value="1"/>
</dbReference>
<dbReference type="PROSITE" id="PS51900">
    <property type="entry name" value="CB"/>
    <property type="match status" value="1"/>
</dbReference>
<keyword evidence="3" id="KW-0229">DNA integration</keyword>
<dbReference type="PANTHER" id="PTHR30349:SF64">
    <property type="entry name" value="PROPHAGE INTEGRASE INTD-RELATED"/>
    <property type="match status" value="1"/>
</dbReference>
<dbReference type="STRING" id="1123282.SAMN02745823_03862"/>
<accession>A0A1M5ZKS6</accession>
<dbReference type="InterPro" id="IPR010998">
    <property type="entry name" value="Integrase_recombinase_N"/>
</dbReference>
<dbReference type="AlphaFoldDB" id="A0A1M5ZKS6"/>
<dbReference type="PROSITE" id="PS51898">
    <property type="entry name" value="TYR_RECOMBINASE"/>
    <property type="match status" value="1"/>
</dbReference>
<dbReference type="InterPro" id="IPR002104">
    <property type="entry name" value="Integrase_catalytic"/>
</dbReference>
<dbReference type="Pfam" id="PF00589">
    <property type="entry name" value="Phage_integrase"/>
    <property type="match status" value="1"/>
</dbReference>
<evidence type="ECO:0000256" key="1">
    <source>
        <dbReference type="ARBA" id="ARBA00003283"/>
    </source>
</evidence>
<protein>
    <submittedName>
        <fullName evidence="9">Site-specific recombinase XerD</fullName>
    </submittedName>
</protein>
<dbReference type="SUPFAM" id="SSF56349">
    <property type="entry name" value="DNA breaking-rejoining enzymes"/>
    <property type="match status" value="1"/>
</dbReference>
<feature type="domain" description="Tyr recombinase" evidence="7">
    <location>
        <begin position="185"/>
        <end position="393"/>
    </location>
</feature>
<dbReference type="InterPro" id="IPR013762">
    <property type="entry name" value="Integrase-like_cat_sf"/>
</dbReference>
<feature type="domain" description="Core-binding (CB)" evidence="8">
    <location>
        <begin position="81"/>
        <end position="164"/>
    </location>
</feature>
<evidence type="ECO:0000256" key="6">
    <source>
        <dbReference type="PROSITE-ProRule" id="PRU01248"/>
    </source>
</evidence>
<dbReference type="InterPro" id="IPR011010">
    <property type="entry name" value="DNA_brk_join_enz"/>
</dbReference>
<dbReference type="CDD" id="cd01189">
    <property type="entry name" value="INT_ICEBs1_C_like"/>
    <property type="match status" value="1"/>
</dbReference>
<dbReference type="EMBL" id="FQXV01000027">
    <property type="protein sequence ID" value="SHI24748.1"/>
    <property type="molecule type" value="Genomic_DNA"/>
</dbReference>
<sequence>MVTRKNRRTANGSGSIVKRSKMVKGKVYEWWEGRYCVGTNNGTGKIRRPTITGKTQEEVAEKLRAVTAAIDAGTYTEPSKMPLKKWADIWLEDYTSDLKYLTKKTYKSQIENHIKPGMGAVKLGELTKHLVQSFINDLTRKKDLAPKTVKNIHGVLSAVLDTAVELDYIRVNPCAGAKLPRAPKTEVKPLTDEQINDLMKLIDADEYCGPMLKLILFTGLRVSEAIGLTWNCINYKTGTIRIEKQLQERPKKDGGYIFDTTKSDKPRMLTPAPAVMELLKQQGIKQLEAKNKALDQWQGWKDEKERKTSLVFTNEYGQHLRPNIAWRHLKKLAAQVGAPEACVHDLRHTYAVLSLQNGDDVKTLQENLGHATAAFTLDRYGHVSEKMKEDSAARMQKYIEQIKKAE</sequence>
<dbReference type="InterPro" id="IPR050090">
    <property type="entry name" value="Tyrosine_recombinase_XerCD"/>
</dbReference>
<dbReference type="InterPro" id="IPR004107">
    <property type="entry name" value="Integrase_SAM-like_N"/>
</dbReference>
<evidence type="ECO:0000256" key="2">
    <source>
        <dbReference type="ARBA" id="ARBA00008857"/>
    </source>
</evidence>
<gene>
    <name evidence="9" type="ORF">SAMN02745823_03862</name>
</gene>
<dbReference type="GO" id="GO:0015074">
    <property type="term" value="P:DNA integration"/>
    <property type="evidence" value="ECO:0007669"/>
    <property type="project" value="UniProtKB-KW"/>
</dbReference>
<comment type="function">
    <text evidence="1">Site-specific tyrosine recombinase, which acts by catalyzing the cutting and rejoining of the recombining DNA molecules.</text>
</comment>
<evidence type="ECO:0000256" key="3">
    <source>
        <dbReference type="ARBA" id="ARBA00022908"/>
    </source>
</evidence>
<keyword evidence="4 6" id="KW-0238">DNA-binding</keyword>
<dbReference type="RefSeq" id="WP_073083333.1">
    <property type="nucleotide sequence ID" value="NZ_FQXV01000027.1"/>
</dbReference>
<dbReference type="GO" id="GO:0006310">
    <property type="term" value="P:DNA recombination"/>
    <property type="evidence" value="ECO:0007669"/>
    <property type="project" value="UniProtKB-KW"/>
</dbReference>
<evidence type="ECO:0000313" key="9">
    <source>
        <dbReference type="EMBL" id="SHI24748.1"/>
    </source>
</evidence>
<dbReference type="Pfam" id="PF14659">
    <property type="entry name" value="Phage_int_SAM_3"/>
    <property type="match status" value="1"/>
</dbReference>
<proteinExistence type="inferred from homology"/>
<keyword evidence="10" id="KW-1185">Reference proteome</keyword>
<evidence type="ECO:0000259" key="7">
    <source>
        <dbReference type="PROSITE" id="PS51898"/>
    </source>
</evidence>
<reference evidence="9 10" key="1">
    <citation type="submission" date="2016-11" db="EMBL/GenBank/DDBJ databases">
        <authorList>
            <person name="Jaros S."/>
            <person name="Januszkiewicz K."/>
            <person name="Wedrychowicz H."/>
        </authorList>
    </citation>
    <scope>NUCLEOTIDE SEQUENCE [LARGE SCALE GENOMIC DNA]</scope>
    <source>
        <strain evidence="9 10">DSM 10068</strain>
    </source>
</reference>
<comment type="similarity">
    <text evidence="2">Belongs to the 'phage' integrase family.</text>
</comment>
<dbReference type="PANTHER" id="PTHR30349">
    <property type="entry name" value="PHAGE INTEGRASE-RELATED"/>
    <property type="match status" value="1"/>
</dbReference>
<dbReference type="Gene3D" id="1.10.150.130">
    <property type="match status" value="1"/>
</dbReference>
<evidence type="ECO:0000259" key="8">
    <source>
        <dbReference type="PROSITE" id="PS51900"/>
    </source>
</evidence>